<keyword evidence="2 6" id="KW-0479">Metal-binding</keyword>
<dbReference type="AlphaFoldDB" id="A0A095Y2E6"/>
<dbReference type="InterPro" id="IPR016193">
    <property type="entry name" value="Cytidine_deaminase-like"/>
</dbReference>
<proteinExistence type="inferred from homology"/>
<dbReference type="GO" id="GO:0052717">
    <property type="term" value="F:tRNA-specific adenosine-34 deaminase activity"/>
    <property type="evidence" value="ECO:0007669"/>
    <property type="project" value="UniProtKB-UniRule"/>
</dbReference>
<sequence>MRAAIDVARRTPPGDVPVGAIIVGPDGTVVAEAANRREADADPTAHAEVLAIRAAAHAHGDGWRLEECTLVVTLEPCVMCAGTAIMARVGRIVFGAWSPKTGACGSIADVVRDPAHPFAPHVRGGVLADECAELLPEFFRPKR</sequence>
<dbReference type="InterPro" id="IPR028883">
    <property type="entry name" value="tRNA_aden_deaminase"/>
</dbReference>
<comment type="function">
    <text evidence="6">Catalyzes the deamination of adenosine to inosine at the wobble position 34 of tRNA(Arg2).</text>
</comment>
<feature type="binding site" evidence="6">
    <location>
        <position position="77"/>
    </location>
    <ligand>
        <name>Zn(2+)</name>
        <dbReference type="ChEBI" id="CHEBI:29105"/>
        <note>catalytic</note>
    </ligand>
</feature>
<protein>
    <recommendedName>
        <fullName evidence="6">tRNA-specific adenosine deaminase</fullName>
        <ecNumber evidence="6">3.5.4.33</ecNumber>
    </recommendedName>
</protein>
<dbReference type="PROSITE" id="PS51747">
    <property type="entry name" value="CYT_DCMP_DEAMINASES_2"/>
    <property type="match status" value="1"/>
</dbReference>
<dbReference type="EC" id="3.5.4.33" evidence="6"/>
<dbReference type="SUPFAM" id="SSF53927">
    <property type="entry name" value="Cytidine deaminase-like"/>
    <property type="match status" value="1"/>
</dbReference>
<comment type="catalytic activity">
    <reaction evidence="5 6">
        <text>adenosine(34) in tRNA + H2O + H(+) = inosine(34) in tRNA + NH4(+)</text>
        <dbReference type="Rhea" id="RHEA:43168"/>
        <dbReference type="Rhea" id="RHEA-COMP:10373"/>
        <dbReference type="Rhea" id="RHEA-COMP:10374"/>
        <dbReference type="ChEBI" id="CHEBI:15377"/>
        <dbReference type="ChEBI" id="CHEBI:15378"/>
        <dbReference type="ChEBI" id="CHEBI:28938"/>
        <dbReference type="ChEBI" id="CHEBI:74411"/>
        <dbReference type="ChEBI" id="CHEBI:82852"/>
        <dbReference type="EC" id="3.5.4.33"/>
    </reaction>
</comment>
<comment type="subunit">
    <text evidence="6">Homodimer.</text>
</comment>
<evidence type="ECO:0000256" key="4">
    <source>
        <dbReference type="ARBA" id="ARBA00022833"/>
    </source>
</evidence>
<dbReference type="Pfam" id="PF00383">
    <property type="entry name" value="dCMP_cyt_deam_1"/>
    <property type="match status" value="1"/>
</dbReference>
<keyword evidence="4 6" id="KW-0862">Zinc</keyword>
<evidence type="ECO:0000256" key="6">
    <source>
        <dbReference type="HAMAP-Rule" id="MF_00972"/>
    </source>
</evidence>
<evidence type="ECO:0000256" key="1">
    <source>
        <dbReference type="ARBA" id="ARBA00022694"/>
    </source>
</evidence>
<feature type="binding site" evidence="6">
    <location>
        <position position="80"/>
    </location>
    <ligand>
        <name>Zn(2+)</name>
        <dbReference type="ChEBI" id="CHEBI:29105"/>
        <note>catalytic</note>
    </ligand>
</feature>
<dbReference type="GO" id="GO:0008270">
    <property type="term" value="F:zinc ion binding"/>
    <property type="evidence" value="ECO:0007669"/>
    <property type="project" value="UniProtKB-UniRule"/>
</dbReference>
<dbReference type="PANTHER" id="PTHR11079">
    <property type="entry name" value="CYTOSINE DEAMINASE FAMILY MEMBER"/>
    <property type="match status" value="1"/>
</dbReference>
<evidence type="ECO:0000313" key="9">
    <source>
        <dbReference type="Proteomes" id="UP000029548"/>
    </source>
</evidence>
<evidence type="ECO:0000313" key="8">
    <source>
        <dbReference type="EMBL" id="KGF16221.1"/>
    </source>
</evidence>
<dbReference type="CDD" id="cd01285">
    <property type="entry name" value="nucleoside_deaminase"/>
    <property type="match status" value="1"/>
</dbReference>
<evidence type="ECO:0000259" key="7">
    <source>
        <dbReference type="PROSITE" id="PS51747"/>
    </source>
</evidence>
<accession>A0A095Y2E6</accession>
<reference evidence="8 9" key="1">
    <citation type="submission" date="2014-07" db="EMBL/GenBank/DDBJ databases">
        <authorList>
            <person name="McCorrison J."/>
            <person name="Sanka R."/>
            <person name="Torralba M."/>
            <person name="Gillis M."/>
            <person name="Haft D.H."/>
            <person name="Methe B."/>
            <person name="Sutton G."/>
            <person name="Nelson K.E."/>
        </authorList>
    </citation>
    <scope>NUCLEOTIDE SEQUENCE [LARGE SCALE GENOMIC DNA]</scope>
    <source>
        <strain evidence="8 9">DNF00450</strain>
    </source>
</reference>
<dbReference type="InterPro" id="IPR002125">
    <property type="entry name" value="CMP_dCMP_dom"/>
</dbReference>
<feature type="active site" description="Proton donor" evidence="6">
    <location>
        <position position="48"/>
    </location>
</feature>
<name>A0A095Y2E6_9CORY</name>
<comment type="cofactor">
    <cofactor evidence="6">
        <name>Zn(2+)</name>
        <dbReference type="ChEBI" id="CHEBI:29105"/>
    </cofactor>
    <text evidence="6">Binds 1 zinc ion per subunit.</text>
</comment>
<feature type="binding site" evidence="6">
    <location>
        <position position="46"/>
    </location>
    <ligand>
        <name>Zn(2+)</name>
        <dbReference type="ChEBI" id="CHEBI:29105"/>
        <note>catalytic</note>
    </ligand>
</feature>
<feature type="domain" description="CMP/dCMP-type deaminase" evidence="7">
    <location>
        <begin position="1"/>
        <end position="142"/>
    </location>
</feature>
<evidence type="ECO:0000256" key="3">
    <source>
        <dbReference type="ARBA" id="ARBA00022801"/>
    </source>
</evidence>
<dbReference type="Proteomes" id="UP000029548">
    <property type="component" value="Unassembled WGS sequence"/>
</dbReference>
<evidence type="ECO:0000256" key="5">
    <source>
        <dbReference type="ARBA" id="ARBA00048045"/>
    </source>
</evidence>
<dbReference type="HAMAP" id="MF_00972">
    <property type="entry name" value="tRNA_aden_deaminase"/>
    <property type="match status" value="1"/>
</dbReference>
<evidence type="ECO:0000256" key="2">
    <source>
        <dbReference type="ARBA" id="ARBA00022723"/>
    </source>
</evidence>
<dbReference type="EMBL" id="JRNE01000058">
    <property type="protein sequence ID" value="KGF16221.1"/>
    <property type="molecule type" value="Genomic_DNA"/>
</dbReference>
<comment type="similarity">
    <text evidence="6">Belongs to the cytidine and deoxycytidylate deaminase family.</text>
</comment>
<dbReference type="Gene3D" id="3.40.140.10">
    <property type="entry name" value="Cytidine Deaminase, domain 2"/>
    <property type="match status" value="1"/>
</dbReference>
<dbReference type="GO" id="GO:0002100">
    <property type="term" value="P:tRNA wobble adenosine to inosine editing"/>
    <property type="evidence" value="ECO:0007669"/>
    <property type="project" value="UniProtKB-UniRule"/>
</dbReference>
<keyword evidence="3 6" id="KW-0378">Hydrolase</keyword>
<keyword evidence="1 6" id="KW-0819">tRNA processing</keyword>
<organism evidence="8 9">
    <name type="scientific">Corynebacterium freneyi DNF00450</name>
    <dbReference type="NCBI Taxonomy" id="1287475"/>
    <lineage>
        <taxon>Bacteria</taxon>
        <taxon>Bacillati</taxon>
        <taxon>Actinomycetota</taxon>
        <taxon>Actinomycetes</taxon>
        <taxon>Mycobacteriales</taxon>
        <taxon>Corynebacteriaceae</taxon>
        <taxon>Corynebacterium</taxon>
    </lineage>
</organism>
<dbReference type="eggNOG" id="COG0590">
    <property type="taxonomic scope" value="Bacteria"/>
</dbReference>
<gene>
    <name evidence="6" type="primary">tadA</name>
    <name evidence="8" type="ORF">HMPREF1650_08995</name>
</gene>
<dbReference type="PANTHER" id="PTHR11079:SF202">
    <property type="entry name" value="TRNA-SPECIFIC ADENOSINE DEAMINASE"/>
    <property type="match status" value="1"/>
</dbReference>
<comment type="caution">
    <text evidence="8">The sequence shown here is derived from an EMBL/GenBank/DDBJ whole genome shotgun (WGS) entry which is preliminary data.</text>
</comment>